<dbReference type="InterPro" id="IPR022702">
    <property type="entry name" value="Cytosine_MeTrfase1_RFD"/>
</dbReference>
<dbReference type="InterPro" id="IPR001965">
    <property type="entry name" value="Znf_PHD"/>
</dbReference>
<reference evidence="8" key="1">
    <citation type="submission" date="2023-07" db="EMBL/GenBank/DDBJ databases">
        <title>draft genome sequence of fig (Ficus carica).</title>
        <authorList>
            <person name="Takahashi T."/>
            <person name="Nishimura K."/>
        </authorList>
    </citation>
    <scope>NUCLEOTIDE SEQUENCE</scope>
</reference>
<dbReference type="EMBL" id="BTGU01000038">
    <property type="protein sequence ID" value="GMN51721.1"/>
    <property type="molecule type" value="Genomic_DNA"/>
</dbReference>
<feature type="compositionally biased region" description="Basic and acidic residues" evidence="6">
    <location>
        <begin position="951"/>
        <end position="962"/>
    </location>
</feature>
<gene>
    <name evidence="8" type="ORF">TIFTF001_020883</name>
</gene>
<evidence type="ECO:0000256" key="5">
    <source>
        <dbReference type="ARBA" id="ARBA00023242"/>
    </source>
</evidence>
<feature type="compositionally biased region" description="Basic and acidic residues" evidence="6">
    <location>
        <begin position="418"/>
        <end position="439"/>
    </location>
</feature>
<feature type="domain" description="Zinc finger PHD-type" evidence="7">
    <location>
        <begin position="336"/>
        <end position="402"/>
    </location>
</feature>
<dbReference type="Pfam" id="PF12047">
    <property type="entry name" value="DNMT1-RFD"/>
    <property type="match status" value="1"/>
</dbReference>
<evidence type="ECO:0000256" key="2">
    <source>
        <dbReference type="ARBA" id="ARBA00022723"/>
    </source>
</evidence>
<evidence type="ECO:0000313" key="9">
    <source>
        <dbReference type="Proteomes" id="UP001187192"/>
    </source>
</evidence>
<dbReference type="PANTHER" id="PTHR46235">
    <property type="entry name" value="PHD FINGER-CONTAINING PROTEIN DDB_G0268158"/>
    <property type="match status" value="1"/>
</dbReference>
<evidence type="ECO:0000259" key="7">
    <source>
        <dbReference type="SMART" id="SM00249"/>
    </source>
</evidence>
<dbReference type="AlphaFoldDB" id="A0AA88AUG7"/>
<keyword evidence="5" id="KW-0539">Nucleus</keyword>
<feature type="domain" description="Zinc finger PHD-type" evidence="7">
    <location>
        <begin position="206"/>
        <end position="263"/>
    </location>
</feature>
<dbReference type="InterPro" id="IPR013083">
    <property type="entry name" value="Znf_RING/FYVE/PHD"/>
</dbReference>
<organism evidence="8 9">
    <name type="scientific">Ficus carica</name>
    <name type="common">Common fig</name>
    <dbReference type="NCBI Taxonomy" id="3494"/>
    <lineage>
        <taxon>Eukaryota</taxon>
        <taxon>Viridiplantae</taxon>
        <taxon>Streptophyta</taxon>
        <taxon>Embryophyta</taxon>
        <taxon>Tracheophyta</taxon>
        <taxon>Spermatophyta</taxon>
        <taxon>Magnoliopsida</taxon>
        <taxon>eudicotyledons</taxon>
        <taxon>Gunneridae</taxon>
        <taxon>Pentapetalae</taxon>
        <taxon>rosids</taxon>
        <taxon>fabids</taxon>
        <taxon>Rosales</taxon>
        <taxon>Moraceae</taxon>
        <taxon>Ficeae</taxon>
        <taxon>Ficus</taxon>
    </lineage>
</organism>
<dbReference type="GO" id="GO:0005634">
    <property type="term" value="C:nucleus"/>
    <property type="evidence" value="ECO:0007669"/>
    <property type="project" value="UniProtKB-SubCell"/>
</dbReference>
<dbReference type="CDD" id="cd15566">
    <property type="entry name" value="PHD3_NSD"/>
    <property type="match status" value="1"/>
</dbReference>
<dbReference type="Proteomes" id="UP001187192">
    <property type="component" value="Unassembled WGS sequence"/>
</dbReference>
<keyword evidence="2" id="KW-0479">Metal-binding</keyword>
<feature type="compositionally biased region" description="Basic and acidic residues" evidence="6">
    <location>
        <begin position="888"/>
        <end position="899"/>
    </location>
</feature>
<evidence type="ECO:0000256" key="3">
    <source>
        <dbReference type="ARBA" id="ARBA00022771"/>
    </source>
</evidence>
<evidence type="ECO:0000256" key="4">
    <source>
        <dbReference type="ARBA" id="ARBA00022833"/>
    </source>
</evidence>
<evidence type="ECO:0000256" key="1">
    <source>
        <dbReference type="ARBA" id="ARBA00004123"/>
    </source>
</evidence>
<dbReference type="CDD" id="cd15565">
    <property type="entry name" value="PHD2_NSD"/>
    <property type="match status" value="1"/>
</dbReference>
<dbReference type="GO" id="GO:0008270">
    <property type="term" value="F:zinc ion binding"/>
    <property type="evidence" value="ECO:0007669"/>
    <property type="project" value="UniProtKB-KW"/>
</dbReference>
<feature type="compositionally biased region" description="Basic and acidic residues" evidence="6">
    <location>
        <begin position="1035"/>
        <end position="1046"/>
    </location>
</feature>
<dbReference type="InterPro" id="IPR058939">
    <property type="entry name" value="Mtase_EDM2"/>
</dbReference>
<keyword evidence="3" id="KW-0863">Zinc-finger</keyword>
<comment type="subcellular location">
    <subcellularLocation>
        <location evidence="1">Nucleus</location>
    </subcellularLocation>
</comment>
<evidence type="ECO:0000256" key="6">
    <source>
        <dbReference type="SAM" id="MobiDB-lite"/>
    </source>
</evidence>
<feature type="non-terminal residue" evidence="8">
    <location>
        <position position="1"/>
    </location>
</feature>
<accession>A0AA88AUG7</accession>
<dbReference type="Pfam" id="PF26055">
    <property type="entry name" value="Mtase_EDM2"/>
    <property type="match status" value="1"/>
</dbReference>
<sequence length="1062" mass="120583">MELSDDEAEAPSLSVSNYHFVDDNDEPVSFSVLPIQWSEGERIGGERVRVFLHGMAGNGLQRIFKHVIAWKFELSNEKPEILVLSKDNNWIKLQNPKKSFEETVRSILITVHSLHFVMRKADASGKSLWGHILKRFSLHEVRPFESDLVDHLCLISEAFRRNDALAKSKDFEAKTASRFVVDIEDDIVDVAEEDESGESHDIYDDVCAFCDEGGDLLCCEGRCLRSFHATTMAVMAAKSHCDSLGLTEEEVDAIPSFLCKNCEYKQHQCFICGVLGSSDTSSGSAQVFSCASVTCGKFYHPHCISKLVHQDNKDSAEELEKKIAEGRSFTCPIHTCCICKQGENKKDHNLQFAVCRRCPKSYHRKCLPRKIAFKGNKKEGIVRRAWKDALPDRILIYCLQVSIDHKMDERIRTPARDHIKFPNVEEKKNATEKRKTGVKEKKRNHTSSKSPGDSRKVELKMRVSASKERDDRTAACETPKRNEKPYSAVKGGGNKDIGELRSHTNIPTKVHVNDAPQKELKSSTAKENKSLQKSGKQETTKTVHNTSEEVKPVTENLSGSFYQLDADAERRLLDLIEDDASSMNLEDNREKYGVSSPHTSSLKDAVNETITVEKVESSVELVQTALQLLEEGCSVEDAKAVCRPELLRQIFNWKNQLDLYLSPILPGVDNTFFSQHFTVVRILLEVVDKLHCYVREDDMIVNICCSANDFSLLMKDKLEETGKKCLFENYYLVQDKNDNNSEQRDWMTVQHRELPTGSKLIMVLNLSSGVEAALANKFINKALEFKPKILLLILPQEAQRSRKSISSYYLVWEDSQLLSGKSFYLSGSANTIEKQTELSNMKPSVLYLWSRCDWSDKHKYIAEGYHHISRQQELTEISCPGNPILNHPTRDRDNYDTKSKPTNGLRRHEGHKSPERRKNESEKKSMDQQKVKKKCGGEKVQTATECKLEMSPKPEYGRHDRQNFGNCPMQSGTAYEGKQARTLDKKFRRRRMTGAEHGTSDHYGATKGFGNRQHIDGNEEKLRKDSEMQSGTADGGKRARTSDEKFRRHSMTGAEHGTSDRK</sequence>
<dbReference type="InterPro" id="IPR055198">
    <property type="entry name" value="NSD_PHD"/>
</dbReference>
<feature type="compositionally biased region" description="Basic and acidic residues" evidence="6">
    <location>
        <begin position="911"/>
        <end position="930"/>
    </location>
</feature>
<feature type="compositionally biased region" description="Basic and acidic residues" evidence="6">
    <location>
        <begin position="452"/>
        <end position="484"/>
    </location>
</feature>
<dbReference type="Gene3D" id="3.30.40.10">
    <property type="entry name" value="Zinc/RING finger domain, C3HC4 (zinc finger)"/>
    <property type="match status" value="2"/>
</dbReference>
<feature type="compositionally biased region" description="Basic and acidic residues" evidence="6">
    <location>
        <begin position="516"/>
        <end position="552"/>
    </location>
</feature>
<protein>
    <recommendedName>
        <fullName evidence="7">Zinc finger PHD-type domain-containing protein</fullName>
    </recommendedName>
</protein>
<feature type="region of interest" description="Disordered" evidence="6">
    <location>
        <begin position="951"/>
        <end position="1062"/>
    </location>
</feature>
<feature type="region of interest" description="Disordered" evidence="6">
    <location>
        <begin position="879"/>
        <end position="939"/>
    </location>
</feature>
<keyword evidence="4" id="KW-0862">Zinc</keyword>
<feature type="compositionally biased region" description="Polar residues" evidence="6">
    <location>
        <begin position="963"/>
        <end position="973"/>
    </location>
</feature>
<dbReference type="PANTHER" id="PTHR46235:SF3">
    <property type="entry name" value="PHD FINGER-CONTAINING PROTEIN DDB_G0268158"/>
    <property type="match status" value="1"/>
</dbReference>
<name>A0AA88AUG7_FICCA</name>
<evidence type="ECO:0000313" key="8">
    <source>
        <dbReference type="EMBL" id="GMN51721.1"/>
    </source>
</evidence>
<feature type="domain" description="Zinc finger PHD-type" evidence="7">
    <location>
        <begin position="268"/>
        <end position="335"/>
    </location>
</feature>
<proteinExistence type="predicted"/>
<comment type="caution">
    <text evidence="8">The sequence shown here is derived from an EMBL/GenBank/DDBJ whole genome shotgun (WGS) entry which is preliminary data.</text>
</comment>
<dbReference type="SMART" id="SM00249">
    <property type="entry name" value="PHD"/>
    <property type="match status" value="3"/>
</dbReference>
<feature type="compositionally biased region" description="Basic and acidic residues" evidence="6">
    <location>
        <begin position="1013"/>
        <end position="1027"/>
    </location>
</feature>
<keyword evidence="9" id="KW-1185">Reference proteome</keyword>
<dbReference type="Pfam" id="PF22908">
    <property type="entry name" value="PHD_NSD"/>
    <property type="match status" value="1"/>
</dbReference>
<feature type="region of interest" description="Disordered" evidence="6">
    <location>
        <begin position="418"/>
        <end position="552"/>
    </location>
</feature>